<feature type="domain" description="Vps16 N-terminal" evidence="4">
    <location>
        <begin position="18"/>
        <end position="437"/>
    </location>
</feature>
<protein>
    <recommendedName>
        <fullName evidence="2">Probable vacuolar protein sorting-associated protein 16 homolog</fullName>
    </recommendedName>
</protein>
<dbReference type="GO" id="GO:0003779">
    <property type="term" value="F:actin binding"/>
    <property type="evidence" value="ECO:0007669"/>
    <property type="project" value="TreeGrafter"/>
</dbReference>
<dbReference type="PIRSF" id="PIRSF007949">
    <property type="entry name" value="VPS16"/>
    <property type="match status" value="1"/>
</dbReference>
<sequence>MSAERPSSRWQIMQAGSTPTFYKRQQLYSIPGKLPNLSDYIVAGCRYGGPIALMRDHTKLIALGRSTPAITKAQIQIYTLLQAKACSCSVWIFLHAIRELLLTFTLHSGTRGKIIRFGWTGDERLAILNEEGTYRLYDLQGDYQQYSLGNEAGEMGVIDARIHENGLVALTGSLSLLEVKGWEGTRPLTLANPGISQPPNSWAVIPPDLNISRHVEVLLSVDSTIFSVDNLESIDQRLSQGPFTHVSPSPNGKSLALLTFSGTLLVVSSDFQRTLAEFKTGDVVAAQGAVHQVEWCGIDAILVTWDNLAVVVGPFGDTLEYYYSGPTFAVTEPDGVRIIGPDVCDLIQKVPTSSASIFRPGSTSASAILYDAWESFSQRSPKADENIRSIRPELATAVDECIEAAGQEWEPYWQRRLLNAAKFGRGFLDLHNPTDFINMGQTLKVLNAVRFYEIGIPLTHLQYIYTSPSHLITRLTARNMHLLALRISTYLSIKPDAVLKHWASAKIMRSRPSATGTGKDVDLGGDEEVCKLIVDKFEQLGGADVSYAEIAKRAWEVGRGGLATKLLDHEPRASDQVPLLLTMKEDRLALVKAVDSGDTDLVYHVLLHLHKRLPLGSFFRLIEDGGSQLAPASKLLQVYAREQNREMLRDFFYSDDRRVESAVLSLDEAASILDPTAKITAVRAAQKFFSEDKDRGFESKVTTQSHAGGLLKRIPPQQMMDESARLLTLQQQLEKEADGKIVFFGLSVNDTLRTLIVNGMSKRADKVKSDFKVPDKRFWYVKMQALISTSDFEGLDTFSKSKRSPIGYEPFIHHLVEAGHPKEAISYVVRCDSPKRADLYVECGEWRMAGKECKERGDKAKLDAIRQKCPNSLIARELDQILASMK</sequence>
<dbReference type="GO" id="GO:0016197">
    <property type="term" value="P:endosomal transport"/>
    <property type="evidence" value="ECO:0007669"/>
    <property type="project" value="TreeGrafter"/>
</dbReference>
<dbReference type="InterPro" id="IPR036322">
    <property type="entry name" value="WD40_repeat_dom_sf"/>
</dbReference>
<dbReference type="GO" id="GO:0042144">
    <property type="term" value="P:vacuole fusion, non-autophagic"/>
    <property type="evidence" value="ECO:0007669"/>
    <property type="project" value="TreeGrafter"/>
</dbReference>
<dbReference type="PANTHER" id="PTHR12811">
    <property type="entry name" value="VACUOLAR PROTEIN SORTING VPS16"/>
    <property type="match status" value="1"/>
</dbReference>
<organism evidence="5 6">
    <name type="scientific">Mycena venus</name>
    <dbReference type="NCBI Taxonomy" id="2733690"/>
    <lineage>
        <taxon>Eukaryota</taxon>
        <taxon>Fungi</taxon>
        <taxon>Dikarya</taxon>
        <taxon>Basidiomycota</taxon>
        <taxon>Agaricomycotina</taxon>
        <taxon>Agaricomycetes</taxon>
        <taxon>Agaricomycetidae</taxon>
        <taxon>Agaricales</taxon>
        <taxon>Marasmiineae</taxon>
        <taxon>Mycenaceae</taxon>
        <taxon>Mycena</taxon>
    </lineage>
</organism>
<dbReference type="Pfam" id="PF04840">
    <property type="entry name" value="Vps16_C"/>
    <property type="match status" value="1"/>
</dbReference>
<keyword evidence="2" id="KW-0813">Transport</keyword>
<dbReference type="GO" id="GO:0005768">
    <property type="term" value="C:endosome"/>
    <property type="evidence" value="ECO:0007669"/>
    <property type="project" value="TreeGrafter"/>
</dbReference>
<dbReference type="SUPFAM" id="SSF50978">
    <property type="entry name" value="WD40 repeat-like"/>
    <property type="match status" value="1"/>
</dbReference>
<dbReference type="InterPro" id="IPR016534">
    <property type="entry name" value="VPS16"/>
</dbReference>
<dbReference type="Proteomes" id="UP000620124">
    <property type="component" value="Unassembled WGS sequence"/>
</dbReference>
<evidence type="ECO:0000313" key="6">
    <source>
        <dbReference type="Proteomes" id="UP000620124"/>
    </source>
</evidence>
<dbReference type="OrthoDB" id="1792at2759"/>
<dbReference type="EMBL" id="JACAZI010000005">
    <property type="protein sequence ID" value="KAF7360316.1"/>
    <property type="molecule type" value="Genomic_DNA"/>
</dbReference>
<comment type="caution">
    <text evidence="5">The sequence shown here is derived from an EMBL/GenBank/DDBJ whole genome shotgun (WGS) entry which is preliminary data.</text>
</comment>
<evidence type="ECO:0000259" key="3">
    <source>
        <dbReference type="Pfam" id="PF04840"/>
    </source>
</evidence>
<evidence type="ECO:0000259" key="4">
    <source>
        <dbReference type="Pfam" id="PF04841"/>
    </source>
</evidence>
<dbReference type="PANTHER" id="PTHR12811:SF0">
    <property type="entry name" value="VACUOLAR PROTEIN SORTING-ASSOCIATED PROTEIN 16 HOMOLOG"/>
    <property type="match status" value="1"/>
</dbReference>
<dbReference type="AlphaFoldDB" id="A0A8H6YKF2"/>
<comment type="function">
    <text evidence="2">Essential for vacuolar protein sorting. Required for vacuole biogenesis, stability and to maintain vacuole morphology.</text>
</comment>
<dbReference type="Pfam" id="PF04841">
    <property type="entry name" value="Vps16_N"/>
    <property type="match status" value="1"/>
</dbReference>
<reference evidence="5" key="1">
    <citation type="submission" date="2020-05" db="EMBL/GenBank/DDBJ databases">
        <title>Mycena genomes resolve the evolution of fungal bioluminescence.</title>
        <authorList>
            <person name="Tsai I.J."/>
        </authorList>
    </citation>
    <scope>NUCLEOTIDE SEQUENCE</scope>
    <source>
        <strain evidence="5">CCC161011</strain>
    </source>
</reference>
<dbReference type="InterPro" id="IPR038132">
    <property type="entry name" value="Vps16_C_sf"/>
</dbReference>
<dbReference type="InterPro" id="IPR006925">
    <property type="entry name" value="Vps16_C"/>
</dbReference>
<proteinExistence type="inferred from homology"/>
<gene>
    <name evidence="5" type="ORF">MVEN_00761100</name>
</gene>
<evidence type="ECO:0000313" key="5">
    <source>
        <dbReference type="EMBL" id="KAF7360316.1"/>
    </source>
</evidence>
<evidence type="ECO:0000256" key="1">
    <source>
        <dbReference type="ARBA" id="ARBA00009250"/>
    </source>
</evidence>
<dbReference type="InterPro" id="IPR006926">
    <property type="entry name" value="Vps16_N"/>
</dbReference>
<feature type="domain" description="Vps16 C-terminal" evidence="3">
    <location>
        <begin position="545"/>
        <end position="871"/>
    </location>
</feature>
<dbReference type="Gene3D" id="1.10.150.780">
    <property type="entry name" value="Vps16, C-terminal region"/>
    <property type="match status" value="1"/>
</dbReference>
<keyword evidence="6" id="KW-1185">Reference proteome</keyword>
<comment type="similarity">
    <text evidence="1 2">Belongs to the VPS16 family.</text>
</comment>
<name>A0A8H6YKF2_9AGAR</name>
<dbReference type="GO" id="GO:0006886">
    <property type="term" value="P:intracellular protein transport"/>
    <property type="evidence" value="ECO:0007669"/>
    <property type="project" value="InterPro"/>
</dbReference>
<accession>A0A8H6YKF2</accession>
<keyword evidence="2" id="KW-0653">Protein transport</keyword>
<evidence type="ECO:0000256" key="2">
    <source>
        <dbReference type="PIRNR" id="PIRNR007949"/>
    </source>
</evidence>
<dbReference type="GO" id="GO:0030897">
    <property type="term" value="C:HOPS complex"/>
    <property type="evidence" value="ECO:0007669"/>
    <property type="project" value="TreeGrafter"/>
</dbReference>